<feature type="transmembrane region" description="Helical" evidence="1">
    <location>
        <begin position="63"/>
        <end position="82"/>
    </location>
</feature>
<dbReference type="RefSeq" id="WP_281900340.1">
    <property type="nucleotide sequence ID" value="NZ_BSDI01000031.1"/>
</dbReference>
<evidence type="ECO:0000313" key="2">
    <source>
        <dbReference type="EMBL" id="GLI00189.1"/>
    </source>
</evidence>
<feature type="transmembrane region" description="Helical" evidence="1">
    <location>
        <begin position="12"/>
        <end position="31"/>
    </location>
</feature>
<keyword evidence="3" id="KW-1185">Reference proteome</keyword>
<keyword evidence="1" id="KW-0812">Transmembrane</keyword>
<evidence type="ECO:0000313" key="3">
    <source>
        <dbReference type="Proteomes" id="UP001144280"/>
    </source>
</evidence>
<evidence type="ECO:0000256" key="1">
    <source>
        <dbReference type="SAM" id="Phobius"/>
    </source>
</evidence>
<gene>
    <name evidence="2" type="ORF">Pa4123_54650</name>
</gene>
<comment type="caution">
    <text evidence="2">The sequence shown here is derived from an EMBL/GenBank/DDBJ whole genome shotgun (WGS) entry which is preliminary data.</text>
</comment>
<feature type="transmembrane region" description="Helical" evidence="1">
    <location>
        <begin position="94"/>
        <end position="119"/>
    </location>
</feature>
<feature type="transmembrane region" description="Helical" evidence="1">
    <location>
        <begin position="37"/>
        <end position="56"/>
    </location>
</feature>
<keyword evidence="1" id="KW-0472">Membrane</keyword>
<evidence type="ECO:0008006" key="4">
    <source>
        <dbReference type="Google" id="ProtNLM"/>
    </source>
</evidence>
<name>A0ABQ5R051_9ACTN</name>
<dbReference type="Proteomes" id="UP001144280">
    <property type="component" value="Unassembled WGS sequence"/>
</dbReference>
<sequence length="127" mass="12402">MAGMLAPTSPRGLTVWGLAVGAIGIATLWASGVDFPFYPPPGLLILAAGAVFVALVRQTWAPAVGAFLGLFVIVGFVASSVASGAGTDNLTGDAGAGGVIGTVIQLIGVGAALVAGVAATRRERRAG</sequence>
<accession>A0ABQ5R051</accession>
<protein>
    <recommendedName>
        <fullName evidence="4">Major facilitator superfamily (MFS) profile domain-containing protein</fullName>
    </recommendedName>
</protein>
<organism evidence="2 3">
    <name type="scientific">Phytohabitans aurantiacus</name>
    <dbReference type="NCBI Taxonomy" id="3016789"/>
    <lineage>
        <taxon>Bacteria</taxon>
        <taxon>Bacillati</taxon>
        <taxon>Actinomycetota</taxon>
        <taxon>Actinomycetes</taxon>
        <taxon>Micromonosporales</taxon>
        <taxon>Micromonosporaceae</taxon>
    </lineage>
</organism>
<reference evidence="2" key="1">
    <citation type="submission" date="2022-12" db="EMBL/GenBank/DDBJ databases">
        <title>New Phytohabitans aurantiacus sp. RD004123 nov., an actinomycete isolated from soil.</title>
        <authorList>
            <person name="Triningsih D.W."/>
            <person name="Harunari E."/>
            <person name="Igarashi Y."/>
        </authorList>
    </citation>
    <scope>NUCLEOTIDE SEQUENCE</scope>
    <source>
        <strain evidence="2">RD004123</strain>
    </source>
</reference>
<keyword evidence="1" id="KW-1133">Transmembrane helix</keyword>
<dbReference type="EMBL" id="BSDI01000031">
    <property type="protein sequence ID" value="GLI00189.1"/>
    <property type="molecule type" value="Genomic_DNA"/>
</dbReference>
<proteinExistence type="predicted"/>